<proteinExistence type="inferred from homology"/>
<dbReference type="SUPFAM" id="SSF58104">
    <property type="entry name" value="Methyl-accepting chemotaxis protein (MCP) signaling domain"/>
    <property type="match status" value="1"/>
</dbReference>
<dbReference type="AlphaFoldDB" id="A0A1S6IXT4"/>
<feature type="domain" description="Methyl-accepting transducer" evidence="10">
    <location>
        <begin position="354"/>
        <end position="604"/>
    </location>
</feature>
<dbReference type="InterPro" id="IPR004089">
    <property type="entry name" value="MCPsignal_dom"/>
</dbReference>
<dbReference type="GO" id="GO:0006935">
    <property type="term" value="P:chemotaxis"/>
    <property type="evidence" value="ECO:0007669"/>
    <property type="project" value="UniProtKB-ARBA"/>
</dbReference>
<dbReference type="CDD" id="cd18773">
    <property type="entry name" value="PDC1_HK_sensor"/>
    <property type="match status" value="1"/>
</dbReference>
<dbReference type="EMBL" id="CP019698">
    <property type="protein sequence ID" value="AQS59585.1"/>
    <property type="molecule type" value="Genomic_DNA"/>
</dbReference>
<keyword evidence="6 8" id="KW-0807">Transducer</keyword>
<dbReference type="STRING" id="1833852.B0537_11145"/>
<dbReference type="InterPro" id="IPR029151">
    <property type="entry name" value="Sensor-like_sf"/>
</dbReference>
<keyword evidence="13" id="KW-1185">Reference proteome</keyword>
<dbReference type="OrthoDB" id="5392220at2"/>
<keyword evidence="2" id="KW-1003">Cell membrane</keyword>
<feature type="domain" description="HAMP" evidence="11">
    <location>
        <begin position="303"/>
        <end position="356"/>
    </location>
</feature>
<evidence type="ECO:0000256" key="5">
    <source>
        <dbReference type="ARBA" id="ARBA00023136"/>
    </source>
</evidence>
<accession>A0A1S6IXT4</accession>
<dbReference type="Proteomes" id="UP000189464">
    <property type="component" value="Chromosome"/>
</dbReference>
<dbReference type="RefSeq" id="WP_077714651.1">
    <property type="nucleotide sequence ID" value="NZ_CP019698.1"/>
</dbReference>
<dbReference type="InterPro" id="IPR003660">
    <property type="entry name" value="HAMP_dom"/>
</dbReference>
<dbReference type="Gene3D" id="3.30.450.20">
    <property type="entry name" value="PAS domain"/>
    <property type="match status" value="1"/>
</dbReference>
<evidence type="ECO:0008006" key="14">
    <source>
        <dbReference type="Google" id="ProtNLM"/>
    </source>
</evidence>
<evidence type="ECO:0000256" key="2">
    <source>
        <dbReference type="ARBA" id="ARBA00022475"/>
    </source>
</evidence>
<evidence type="ECO:0000256" key="1">
    <source>
        <dbReference type="ARBA" id="ARBA00004651"/>
    </source>
</evidence>
<dbReference type="CDD" id="cd11386">
    <property type="entry name" value="MCP_signal"/>
    <property type="match status" value="1"/>
</dbReference>
<keyword evidence="3 9" id="KW-0812">Transmembrane</keyword>
<dbReference type="PROSITE" id="PS50111">
    <property type="entry name" value="CHEMOTAXIS_TRANSDUC_2"/>
    <property type="match status" value="1"/>
</dbReference>
<dbReference type="SUPFAM" id="SSF103190">
    <property type="entry name" value="Sensory domain-like"/>
    <property type="match status" value="2"/>
</dbReference>
<evidence type="ECO:0000313" key="12">
    <source>
        <dbReference type="EMBL" id="AQS59585.1"/>
    </source>
</evidence>
<evidence type="ECO:0000259" key="11">
    <source>
        <dbReference type="PROSITE" id="PS50885"/>
    </source>
</evidence>
<dbReference type="PANTHER" id="PTHR32089">
    <property type="entry name" value="METHYL-ACCEPTING CHEMOTAXIS PROTEIN MCPB"/>
    <property type="match status" value="1"/>
</dbReference>
<dbReference type="Pfam" id="PF17203">
    <property type="entry name" value="sCache_3_2"/>
    <property type="match status" value="1"/>
</dbReference>
<dbReference type="InterPro" id="IPR033463">
    <property type="entry name" value="sCache_3"/>
</dbReference>
<dbReference type="Gene3D" id="6.10.340.10">
    <property type="match status" value="1"/>
</dbReference>
<evidence type="ECO:0000256" key="8">
    <source>
        <dbReference type="PROSITE-ProRule" id="PRU00284"/>
    </source>
</evidence>
<dbReference type="SMART" id="SM00304">
    <property type="entry name" value="HAMP"/>
    <property type="match status" value="1"/>
</dbReference>
<dbReference type="FunFam" id="1.10.287.950:FF:000001">
    <property type="entry name" value="Methyl-accepting chemotaxis sensory transducer"/>
    <property type="match status" value="1"/>
</dbReference>
<gene>
    <name evidence="12" type="ORF">B0537_11145</name>
</gene>
<comment type="subcellular location">
    <subcellularLocation>
        <location evidence="1">Cell membrane</location>
        <topology evidence="1">Multi-pass membrane protein</topology>
    </subcellularLocation>
</comment>
<dbReference type="GO" id="GO:0005886">
    <property type="term" value="C:plasma membrane"/>
    <property type="evidence" value="ECO:0007669"/>
    <property type="project" value="UniProtKB-SubCell"/>
</dbReference>
<evidence type="ECO:0000256" key="9">
    <source>
        <dbReference type="SAM" id="Phobius"/>
    </source>
</evidence>
<dbReference type="PROSITE" id="PS50885">
    <property type="entry name" value="HAMP"/>
    <property type="match status" value="1"/>
</dbReference>
<name>A0A1S6IXT4_9FIRM</name>
<dbReference type="Pfam" id="PF00015">
    <property type="entry name" value="MCPsignal"/>
    <property type="match status" value="1"/>
</dbReference>
<dbReference type="Pfam" id="PF17202">
    <property type="entry name" value="sCache_3_3"/>
    <property type="match status" value="1"/>
</dbReference>
<dbReference type="CDD" id="cd06225">
    <property type="entry name" value="HAMP"/>
    <property type="match status" value="1"/>
</dbReference>
<sequence>MGKSIKNKLTIFIILIVLLAVALTVGPTTYICSNITKNILLDHSKEGMEGLAKTIEDRRNQATLQASLLAEYPGVAQAMEEKNADRLLTILTPLVKASGLDFVTVADTEGNVIIRTHEPEKKGDSVLNQMSVQMALKGETSSFIEPGTVVKLSARAGVPVKNEQGHIVGAMALGYDLTNEKLVDDVKNLFGTEMTLFLNDVRVNTTIVKDGKRLVGTQLDPKIAEIVLQQQQNYIGEADILGIPFITAYMPLYGPDGKPIGVIFAGEPRDKLDQLVNNILSTVILITILIIALSMGVTYVVTKKMVGPVKTLAEQAAEIAAGNLALSAIDIKTKDELGQLANSFHTMTGMLKEVISKIKEKADIVNHSAQMLSSSSQQTSAAATETASTMSEMSNTIEHISQNLNSIAELSQRTNHDANSGSQGLVNINSQMQNITTSTQEVANSIYELNQKSLEITQIVQLISKIADQTNLLALNAAIEAARAGEQGRGFAVVAEEVRKLAEQSAIATKEITGLINNMQVEVKKAVETMEKGNREVEAGKIVVNEVGLLFGKIISSIQELTAQIQDVTSAMEQMSGGVQNVVASTEEQTASMEEVSASAEALLNLSNELNQLVSVFKLSQEESDKVLNKA</sequence>
<organism evidence="12 13">
    <name type="scientific">Desulforamulus ferrireducens</name>
    <dbReference type="NCBI Taxonomy" id="1833852"/>
    <lineage>
        <taxon>Bacteria</taxon>
        <taxon>Bacillati</taxon>
        <taxon>Bacillota</taxon>
        <taxon>Clostridia</taxon>
        <taxon>Eubacteriales</taxon>
        <taxon>Peptococcaceae</taxon>
        <taxon>Desulforamulus</taxon>
    </lineage>
</organism>
<evidence type="ECO:0000256" key="7">
    <source>
        <dbReference type="ARBA" id="ARBA00029447"/>
    </source>
</evidence>
<feature type="transmembrane region" description="Helical" evidence="9">
    <location>
        <begin position="279"/>
        <end position="301"/>
    </location>
</feature>
<reference evidence="12 13" key="1">
    <citation type="journal article" date="2016" name="Int. J. Syst. Evol. Microbiol.">
        <title>Desulfotomaculum ferrireducens sp. nov., a moderately thermophilic sulfate-reducing and dissimilatory Fe(III)-reducing bacterium isolated from compost.</title>
        <authorList>
            <person name="Yang G."/>
            <person name="Guo J."/>
            <person name="Zhuang L."/>
            <person name="Yuan Y."/>
            <person name="Zhou S."/>
        </authorList>
    </citation>
    <scope>NUCLEOTIDE SEQUENCE [LARGE SCALE GENOMIC DNA]</scope>
    <source>
        <strain evidence="12 13">GSS09</strain>
    </source>
</reference>
<dbReference type="KEGG" id="dfg:B0537_11145"/>
<dbReference type="SMART" id="SM00283">
    <property type="entry name" value="MA"/>
    <property type="match status" value="1"/>
</dbReference>
<evidence type="ECO:0000259" key="10">
    <source>
        <dbReference type="PROSITE" id="PS50111"/>
    </source>
</evidence>
<evidence type="ECO:0000256" key="6">
    <source>
        <dbReference type="ARBA" id="ARBA00023224"/>
    </source>
</evidence>
<keyword evidence="5 9" id="KW-0472">Membrane</keyword>
<dbReference type="Gene3D" id="1.10.287.950">
    <property type="entry name" value="Methyl-accepting chemotaxis protein"/>
    <property type="match status" value="1"/>
</dbReference>
<dbReference type="Pfam" id="PF00672">
    <property type="entry name" value="HAMP"/>
    <property type="match status" value="1"/>
</dbReference>
<protein>
    <recommendedName>
        <fullName evidence="14">Methyl-accepting chemotaxis protein</fullName>
    </recommendedName>
</protein>
<evidence type="ECO:0000313" key="13">
    <source>
        <dbReference type="Proteomes" id="UP000189464"/>
    </source>
</evidence>
<evidence type="ECO:0000256" key="4">
    <source>
        <dbReference type="ARBA" id="ARBA00022989"/>
    </source>
</evidence>
<dbReference type="PANTHER" id="PTHR32089:SF112">
    <property type="entry name" value="LYSOZYME-LIKE PROTEIN-RELATED"/>
    <property type="match status" value="1"/>
</dbReference>
<comment type="similarity">
    <text evidence="7">Belongs to the methyl-accepting chemotaxis (MCP) protein family.</text>
</comment>
<evidence type="ECO:0000256" key="3">
    <source>
        <dbReference type="ARBA" id="ARBA00022692"/>
    </source>
</evidence>
<keyword evidence="4 9" id="KW-1133">Transmembrane helix</keyword>
<dbReference type="GO" id="GO:0007165">
    <property type="term" value="P:signal transduction"/>
    <property type="evidence" value="ECO:0007669"/>
    <property type="project" value="UniProtKB-KW"/>
</dbReference>